<keyword evidence="2" id="KW-1185">Reference proteome</keyword>
<dbReference type="AlphaFoldDB" id="A0A2S7WZ88"/>
<dbReference type="OrthoDB" id="1340494at2"/>
<comment type="caution">
    <text evidence="1">The sequence shown here is derived from an EMBL/GenBank/DDBJ whole genome shotgun (WGS) entry which is preliminary data.</text>
</comment>
<organism evidence="1 2">
    <name type="scientific">Polaribacter glomeratus</name>
    <dbReference type="NCBI Taxonomy" id="102"/>
    <lineage>
        <taxon>Bacteria</taxon>
        <taxon>Pseudomonadati</taxon>
        <taxon>Bacteroidota</taxon>
        <taxon>Flavobacteriia</taxon>
        <taxon>Flavobacteriales</taxon>
        <taxon>Flavobacteriaceae</taxon>
    </lineage>
</organism>
<reference evidence="1 2" key="1">
    <citation type="submission" date="2016-12" db="EMBL/GenBank/DDBJ databases">
        <title>Trade-off between light-utilization and light-protection in marine flavobacteria.</title>
        <authorList>
            <person name="Kumagai Y."/>
            <person name="Yoshizawa S."/>
            <person name="Kogure K."/>
            <person name="Iwasaki W."/>
        </authorList>
    </citation>
    <scope>NUCLEOTIDE SEQUENCE [LARGE SCALE GENOMIC DNA]</scope>
    <source>
        <strain evidence="1 2">ATCC 43844</strain>
    </source>
</reference>
<evidence type="ECO:0000313" key="2">
    <source>
        <dbReference type="Proteomes" id="UP000239068"/>
    </source>
</evidence>
<accession>A0A2S7WZ88</accession>
<protein>
    <submittedName>
        <fullName evidence="1">Uncharacterized protein</fullName>
    </submittedName>
</protein>
<evidence type="ECO:0000313" key="1">
    <source>
        <dbReference type="EMBL" id="PQJ82907.1"/>
    </source>
</evidence>
<dbReference type="Proteomes" id="UP000239068">
    <property type="component" value="Unassembled WGS sequence"/>
</dbReference>
<name>A0A2S7WZ88_9FLAO</name>
<dbReference type="EMBL" id="MSCM01000001">
    <property type="protein sequence ID" value="PQJ82907.1"/>
    <property type="molecule type" value="Genomic_DNA"/>
</dbReference>
<dbReference type="RefSeq" id="WP_105021452.1">
    <property type="nucleotide sequence ID" value="NZ_MSCM01000001.1"/>
</dbReference>
<proteinExistence type="predicted"/>
<sequence>MLKELFSKLFEKLKTEKKNNSKSKSGCFIFFETTILEEKYNKVNFVTSRSLTNYYNKYVEGLENTAGEPNRELKDLISNYLGYNSYTSFENAHLKPENELFLKNRNTSVITKNKILKIILTVTIALASLYLVNAIFSSEENCIIWKENHFEKSSCAVKNSIDNSFYKVNIIDFKKTIVHEKTLFFNNGSSLIWYGKSLNGKMDFFTHRGIHPVTLKELKPITAYIIKKYVLPIATKQQ</sequence>
<gene>
    <name evidence="1" type="ORF">BTO16_10100</name>
</gene>